<dbReference type="PROSITE" id="PS50268">
    <property type="entry name" value="CADHERIN_2"/>
    <property type="match status" value="5"/>
</dbReference>
<keyword evidence="8" id="KW-0472">Membrane</keyword>
<evidence type="ECO:0000256" key="7">
    <source>
        <dbReference type="ARBA" id="ARBA00022989"/>
    </source>
</evidence>
<dbReference type="InterPro" id="IPR050971">
    <property type="entry name" value="Cadherin-domain_protein"/>
</dbReference>
<evidence type="ECO:0000256" key="4">
    <source>
        <dbReference type="ARBA" id="ARBA00022737"/>
    </source>
</evidence>
<evidence type="ECO:0000256" key="10">
    <source>
        <dbReference type="SAM" id="MobiDB-lite"/>
    </source>
</evidence>
<dbReference type="PANTHER" id="PTHR24025:SF31">
    <property type="entry name" value="NEURAL-CADHERIN"/>
    <property type="match status" value="1"/>
</dbReference>
<evidence type="ECO:0000256" key="9">
    <source>
        <dbReference type="PROSITE-ProRule" id="PRU00043"/>
    </source>
</evidence>
<keyword evidence="13" id="KW-1185">Reference proteome</keyword>
<evidence type="ECO:0000313" key="13">
    <source>
        <dbReference type="Proteomes" id="UP000031036"/>
    </source>
</evidence>
<dbReference type="Gene3D" id="2.60.40.60">
    <property type="entry name" value="Cadherins"/>
    <property type="match status" value="5"/>
</dbReference>
<feature type="region of interest" description="Disordered" evidence="10">
    <location>
        <begin position="370"/>
        <end position="391"/>
    </location>
</feature>
<accession>A0A0B2UZ72</accession>
<keyword evidence="2" id="KW-0812">Transmembrane</keyword>
<protein>
    <submittedName>
        <fullName evidence="12">Fat-like cadherin-related tumor suppressor-like protein</fullName>
    </submittedName>
</protein>
<feature type="domain" description="Cadherin" evidence="11">
    <location>
        <begin position="1549"/>
        <end position="1626"/>
    </location>
</feature>
<dbReference type="GO" id="GO:0005886">
    <property type="term" value="C:plasma membrane"/>
    <property type="evidence" value="ECO:0007669"/>
    <property type="project" value="InterPro"/>
</dbReference>
<dbReference type="OrthoDB" id="6252479at2759"/>
<evidence type="ECO:0000256" key="6">
    <source>
        <dbReference type="ARBA" id="ARBA00022889"/>
    </source>
</evidence>
<keyword evidence="4" id="KW-0677">Repeat</keyword>
<feature type="non-terminal residue" evidence="12">
    <location>
        <position position="1"/>
    </location>
</feature>
<evidence type="ECO:0000256" key="2">
    <source>
        <dbReference type="ARBA" id="ARBA00022692"/>
    </source>
</evidence>
<feature type="domain" description="Cadherin" evidence="11">
    <location>
        <begin position="1435"/>
        <end position="1551"/>
    </location>
</feature>
<dbReference type="PROSITE" id="PS00232">
    <property type="entry name" value="CADHERIN_1"/>
    <property type="match status" value="2"/>
</dbReference>
<comment type="caution">
    <text evidence="12">The sequence shown here is derived from an EMBL/GenBank/DDBJ whole genome shotgun (WGS) entry which is preliminary data.</text>
</comment>
<dbReference type="OMA" id="WFEIGNI"/>
<dbReference type="CDD" id="cd11304">
    <property type="entry name" value="Cadherin_repeat"/>
    <property type="match status" value="5"/>
</dbReference>
<dbReference type="GO" id="GO:0005911">
    <property type="term" value="C:cell-cell junction"/>
    <property type="evidence" value="ECO:0007669"/>
    <property type="project" value="TreeGrafter"/>
</dbReference>
<dbReference type="InterPro" id="IPR015919">
    <property type="entry name" value="Cadherin-like_sf"/>
</dbReference>
<feature type="domain" description="Cadherin" evidence="11">
    <location>
        <begin position="1327"/>
        <end position="1434"/>
    </location>
</feature>
<keyword evidence="3" id="KW-0732">Signal</keyword>
<evidence type="ECO:0000256" key="8">
    <source>
        <dbReference type="ARBA" id="ARBA00023136"/>
    </source>
</evidence>
<dbReference type="GO" id="GO:0005509">
    <property type="term" value="F:calcium ion binding"/>
    <property type="evidence" value="ECO:0007669"/>
    <property type="project" value="UniProtKB-UniRule"/>
</dbReference>
<dbReference type="Proteomes" id="UP000031036">
    <property type="component" value="Unassembled WGS sequence"/>
</dbReference>
<dbReference type="SMART" id="SM00112">
    <property type="entry name" value="CA"/>
    <property type="match status" value="4"/>
</dbReference>
<proteinExistence type="predicted"/>
<dbReference type="PANTHER" id="PTHR24025">
    <property type="entry name" value="DESMOGLEIN FAMILY MEMBER"/>
    <property type="match status" value="1"/>
</dbReference>
<feature type="domain" description="Cadherin" evidence="11">
    <location>
        <begin position="789"/>
        <end position="894"/>
    </location>
</feature>
<organism evidence="12 13">
    <name type="scientific">Toxocara canis</name>
    <name type="common">Canine roundworm</name>
    <dbReference type="NCBI Taxonomy" id="6265"/>
    <lineage>
        <taxon>Eukaryota</taxon>
        <taxon>Metazoa</taxon>
        <taxon>Ecdysozoa</taxon>
        <taxon>Nematoda</taxon>
        <taxon>Chromadorea</taxon>
        <taxon>Rhabditida</taxon>
        <taxon>Spirurina</taxon>
        <taxon>Ascaridomorpha</taxon>
        <taxon>Ascaridoidea</taxon>
        <taxon>Toxocaridae</taxon>
        <taxon>Toxocara</taxon>
    </lineage>
</organism>
<dbReference type="PRINTS" id="PR00205">
    <property type="entry name" value="CADHERIN"/>
</dbReference>
<name>A0A0B2UZ72_TOXCA</name>
<reference evidence="12 13" key="1">
    <citation type="submission" date="2014-11" db="EMBL/GenBank/DDBJ databases">
        <title>Genetic blueprint of the zoonotic pathogen Toxocara canis.</title>
        <authorList>
            <person name="Zhu X.-Q."/>
            <person name="Korhonen P.K."/>
            <person name="Cai H."/>
            <person name="Young N.D."/>
            <person name="Nejsum P."/>
            <person name="von Samson-Himmelstjerna G."/>
            <person name="Boag P.R."/>
            <person name="Tan P."/>
            <person name="Li Q."/>
            <person name="Min J."/>
            <person name="Yang Y."/>
            <person name="Wang X."/>
            <person name="Fang X."/>
            <person name="Hall R.S."/>
            <person name="Hofmann A."/>
            <person name="Sternberg P.W."/>
            <person name="Jex A.R."/>
            <person name="Gasser R.B."/>
        </authorList>
    </citation>
    <scope>NUCLEOTIDE SEQUENCE [LARGE SCALE GENOMIC DNA]</scope>
    <source>
        <strain evidence="12">PN_DK_2014</strain>
    </source>
</reference>
<keyword evidence="7" id="KW-1133">Transmembrane helix</keyword>
<comment type="subcellular location">
    <subcellularLocation>
        <location evidence="1">Membrane</location>
        <topology evidence="1">Single-pass membrane protein</topology>
    </subcellularLocation>
</comment>
<evidence type="ECO:0000259" key="11">
    <source>
        <dbReference type="PROSITE" id="PS50268"/>
    </source>
</evidence>
<dbReference type="GO" id="GO:0007156">
    <property type="term" value="P:homophilic cell adhesion via plasma membrane adhesion molecules"/>
    <property type="evidence" value="ECO:0007669"/>
    <property type="project" value="InterPro"/>
</dbReference>
<evidence type="ECO:0000313" key="12">
    <source>
        <dbReference type="EMBL" id="KHN74519.1"/>
    </source>
</evidence>
<dbReference type="InterPro" id="IPR020894">
    <property type="entry name" value="Cadherin_CS"/>
</dbReference>
<keyword evidence="5 9" id="KW-0106">Calcium</keyword>
<dbReference type="Pfam" id="PF00028">
    <property type="entry name" value="Cadherin"/>
    <property type="match status" value="4"/>
</dbReference>
<feature type="domain" description="Cadherin" evidence="11">
    <location>
        <begin position="1219"/>
        <end position="1322"/>
    </location>
</feature>
<evidence type="ECO:0000256" key="1">
    <source>
        <dbReference type="ARBA" id="ARBA00004167"/>
    </source>
</evidence>
<feature type="compositionally biased region" description="Polar residues" evidence="10">
    <location>
        <begin position="467"/>
        <end position="486"/>
    </location>
</feature>
<sequence length="1645" mass="180942">NRNFSIHFVVSNEATFLKQQTAAEAADAQISSTSSAIDFSKFDTSDTVTSAMAIVRDNEQTTNRASTSVKPMEAELGTVTSSMQSTTELETRSSSTPVISEFSSSVVTAGTAAIEASTDLMTTSAEISTTIDELEEFARVTPVRTTQRTTIANLVVSSNRDNSESKGPMLEFMPHFEHESYDIFIPEGKNQDSMFLAVIYFISRAGTAAPSFEILFDRLKWFELGDILTEQHVNRLVSALKIMLRAGADVDTKKTKNGFYKFAVKAKQADLIKVANVKVEIMSFDLKITTTRVAPIKNAVTTEYSFLSSTESATIVVPTVEESVANAESLSNDETISPSVTASAHAIETSSSREATFSTKMAITTALNTAKVTPSESDENLDREKPSKTTEVTVPVMVSSASESDEPHERIGDTVKANDASESDEPQEVAFAVKTKEGANHEMDGAIAELEELSEDASTLAEEIFESTEQPSQNSSPADIETTTATERADIEETSIREDDKEVMTVVKEELTEDIMKQIAIEDPLDMSLAVQEVAHEHETTPSIVFDSTIAIENEGTVKSATEAQDIMNKDIVESMASNENESIIKSTPSILLGMRTSTSEIENESEVMTTNRLNEIPEAIKSSTLSEAITQSITYNTELQMEFRMPRRGGLVVSEGLHDGEIVPDFEIIVTAKDMNPRDVIVLSVNSTAFDVVPRRMQPGKTVFLAIRDSVQLDYEMPPNTFIIEANISRCNLRSAYHGRPLERLKVAYHIAPVEKIAASLRSQASIAVSKSILIVKEDASDTAPRFLSSDYDFHVSESTITGQKVGQMEVEDADERDHGLLNFRLIGPGSELFTVSGGTISVACPTALPCLDREETDSYHLLAVATDQGGLNSAPASVRIFIDDRNDNGPSIHLTQNEIRISDGKFVRPFAVKIRDPDTAPFNVNDVSTDGNASTFISLERIHNDLYMARLSSLPTAGNYQLEIIARDPAGLNPPNMALVDVNVLNTITKAHFKRPRYERTVNSEKLHKGNPLVQPEFEGAPIENVRFVTLRDDPGWLMIDEYSGNVFVGDVPREGVASGKYDVSIAAVNRTDGRVLSETIFSLSVISGSRMTTVFQQKLFTKVFRKDAALAHLSMSILSAGDKSSVKIVRESILAVDEKLHRISVDKSAISLANGNAILELKKLQNVRSLEFQVAAEENANDAALIVVYLSSDPEEIAARNRELSRPKFIHPWKTDLNVIMIKLAEETPEGHTVLSLPAYNPLTGERIKDVRLSGDMSPFFTVDRETGDVKILHPLDYETMKPQNRMFDMILTAGEEPYETVARLRIELIDMDDNAPKLETLSTSDLNNLTITENSRPGTILFELHISDADYLNGRRDVFKYTLSGEGSANFQVKEVNDTIAVIVSPAADLDHEKLEEMFISLKVEDSGGNSDSAAVIVKIIDVNDNAPAFKPRDYKTEAVENWPIGTVLTMVYAEDKDDGDNGRIEYSLTQNDGQYFTIDRETGIVRTARPLIGLARAQPYELIVTASDKGVPALSATAVISVRIVESTSLSRPGDDKEIHIFAPPVDFTLTLDENTPANQRVYTVQARIGGYNDQFEREIKYSITPVDNTTDGGWFSIDSSSGDVFTLRQLDYEERSAITVGNIFTPFLRTTNMRPAHFL</sequence>
<evidence type="ECO:0000256" key="5">
    <source>
        <dbReference type="ARBA" id="ARBA00022837"/>
    </source>
</evidence>
<feature type="region of interest" description="Disordered" evidence="10">
    <location>
        <begin position="464"/>
        <end position="489"/>
    </location>
</feature>
<gene>
    <name evidence="12" type="primary">kug</name>
    <name evidence="12" type="ORF">Tcan_16093</name>
</gene>
<dbReference type="SUPFAM" id="SSF49313">
    <property type="entry name" value="Cadherin-like"/>
    <property type="match status" value="6"/>
</dbReference>
<dbReference type="InterPro" id="IPR002126">
    <property type="entry name" value="Cadherin-like_dom"/>
</dbReference>
<dbReference type="STRING" id="6265.A0A0B2UZ72"/>
<dbReference type="EMBL" id="JPKZ01002898">
    <property type="protein sequence ID" value="KHN74519.1"/>
    <property type="molecule type" value="Genomic_DNA"/>
</dbReference>
<evidence type="ECO:0000256" key="3">
    <source>
        <dbReference type="ARBA" id="ARBA00022729"/>
    </source>
</evidence>
<keyword evidence="6" id="KW-0130">Cell adhesion</keyword>
<dbReference type="FunFam" id="2.60.40.60:FF:000033">
    <property type="entry name" value="FAT atypical cadherin 1"/>
    <property type="match status" value="1"/>
</dbReference>